<evidence type="ECO:0000313" key="1">
    <source>
        <dbReference type="EMBL" id="MFC6197070.1"/>
    </source>
</evidence>
<dbReference type="EMBL" id="JBHSSW010000003">
    <property type="protein sequence ID" value="MFC6197070.1"/>
    <property type="molecule type" value="Genomic_DNA"/>
</dbReference>
<proteinExistence type="predicted"/>
<reference evidence="2" key="1">
    <citation type="journal article" date="2019" name="Int. J. Syst. Evol. Microbiol.">
        <title>The Global Catalogue of Microorganisms (GCM) 10K type strain sequencing project: providing services to taxonomists for standard genome sequencing and annotation.</title>
        <authorList>
            <consortium name="The Broad Institute Genomics Platform"/>
            <consortium name="The Broad Institute Genome Sequencing Center for Infectious Disease"/>
            <person name="Wu L."/>
            <person name="Ma J."/>
        </authorList>
    </citation>
    <scope>NUCLEOTIDE SEQUENCE [LARGE SCALE GENOMIC DNA]</scope>
    <source>
        <strain evidence="2">CGMCC-1.15741</strain>
    </source>
</reference>
<name>A0ABW1S677_9PROT</name>
<evidence type="ECO:0000313" key="2">
    <source>
        <dbReference type="Proteomes" id="UP001596303"/>
    </source>
</evidence>
<protein>
    <submittedName>
        <fullName evidence="1">Uncharacterized protein</fullName>
    </submittedName>
</protein>
<keyword evidence="2" id="KW-1185">Reference proteome</keyword>
<dbReference type="Proteomes" id="UP001596303">
    <property type="component" value="Unassembled WGS sequence"/>
</dbReference>
<dbReference type="RefSeq" id="WP_377375373.1">
    <property type="nucleotide sequence ID" value="NZ_JBHSSW010000003.1"/>
</dbReference>
<comment type="caution">
    <text evidence="1">The sequence shown here is derived from an EMBL/GenBank/DDBJ whole genome shotgun (WGS) entry which is preliminary data.</text>
</comment>
<accession>A0ABW1S677</accession>
<gene>
    <name evidence="1" type="ORF">ACFQDM_03230</name>
</gene>
<organism evidence="1 2">
    <name type="scientific">Ponticaulis profundi</name>
    <dbReference type="NCBI Taxonomy" id="2665222"/>
    <lineage>
        <taxon>Bacteria</taxon>
        <taxon>Pseudomonadati</taxon>
        <taxon>Pseudomonadota</taxon>
        <taxon>Alphaproteobacteria</taxon>
        <taxon>Hyphomonadales</taxon>
        <taxon>Hyphomonadaceae</taxon>
        <taxon>Ponticaulis</taxon>
    </lineage>
</organism>
<feature type="non-terminal residue" evidence="1">
    <location>
        <position position="173"/>
    </location>
</feature>
<sequence>MKPALASFTSSSASGAAQMIGLFLARLWAALLRLEASQAAIAPAEAASMVRAGEAMVHAFIRGLAATELQAAGFPGAAKALRGACADGAGATSPTRMDPVSPAELTRRLEASLLMFERAEVLAHQLACMMVCALGLTFSQSRGARLHTEIKRGSAVQTCRVGPGPPGWGLVGQ</sequence>